<evidence type="ECO:0000313" key="3">
    <source>
        <dbReference type="EMBL" id="GGR58902.1"/>
    </source>
</evidence>
<keyword evidence="4" id="KW-1185">Reference proteome</keyword>
<dbReference type="EC" id="4.2.1.46" evidence="1"/>
<dbReference type="RefSeq" id="WP_189064922.1">
    <property type="nucleotide sequence ID" value="NZ_BMQM01000012.1"/>
</dbReference>
<dbReference type="NCBIfam" id="TIGR01181">
    <property type="entry name" value="dTDP_gluc_dehyt"/>
    <property type="match status" value="1"/>
</dbReference>
<accession>A0ABQ2RRX7</accession>
<comment type="cofactor">
    <cofactor evidence="1">
        <name>NAD(+)</name>
        <dbReference type="ChEBI" id="CHEBI:57540"/>
    </cofactor>
</comment>
<gene>
    <name evidence="3" type="ORF">GCM10008959_20860</name>
</gene>
<dbReference type="PANTHER" id="PTHR43000">
    <property type="entry name" value="DTDP-D-GLUCOSE 4,6-DEHYDRATASE-RELATED"/>
    <property type="match status" value="1"/>
</dbReference>
<proteinExistence type="inferred from homology"/>
<dbReference type="Proteomes" id="UP000634308">
    <property type="component" value="Unassembled WGS sequence"/>
</dbReference>
<evidence type="ECO:0000256" key="1">
    <source>
        <dbReference type="RuleBase" id="RU004473"/>
    </source>
</evidence>
<dbReference type="Gene3D" id="3.40.50.720">
    <property type="entry name" value="NAD(P)-binding Rossmann-like Domain"/>
    <property type="match status" value="1"/>
</dbReference>
<dbReference type="InterPro" id="IPR005888">
    <property type="entry name" value="dTDP_Gluc_deHydtase"/>
</dbReference>
<evidence type="ECO:0000313" key="4">
    <source>
        <dbReference type="Proteomes" id="UP000634308"/>
    </source>
</evidence>
<keyword evidence="1" id="KW-0456">Lyase</keyword>
<dbReference type="Gene3D" id="3.90.25.10">
    <property type="entry name" value="UDP-galactose 4-epimerase, domain 1"/>
    <property type="match status" value="1"/>
</dbReference>
<reference evidence="4" key="1">
    <citation type="journal article" date="2019" name="Int. J. Syst. Evol. Microbiol.">
        <title>The Global Catalogue of Microorganisms (GCM) 10K type strain sequencing project: providing services to taxonomists for standard genome sequencing and annotation.</title>
        <authorList>
            <consortium name="The Broad Institute Genomics Platform"/>
            <consortium name="The Broad Institute Genome Sequencing Center for Infectious Disease"/>
            <person name="Wu L."/>
            <person name="Ma J."/>
        </authorList>
    </citation>
    <scope>NUCLEOTIDE SEQUENCE [LARGE SCALE GENOMIC DNA]</scope>
    <source>
        <strain evidence="4">JCM 31404</strain>
    </source>
</reference>
<name>A0ABQ2RRX7_9DEIO</name>
<dbReference type="SUPFAM" id="SSF51735">
    <property type="entry name" value="NAD(P)-binding Rossmann-fold domains"/>
    <property type="match status" value="1"/>
</dbReference>
<comment type="caution">
    <text evidence="3">The sequence shown here is derived from an EMBL/GenBank/DDBJ whole genome shotgun (WGS) entry which is preliminary data.</text>
</comment>
<protein>
    <recommendedName>
        <fullName evidence="1">dTDP-glucose 4,6-dehydratase</fullName>
        <ecNumber evidence="1">4.2.1.46</ecNumber>
    </recommendedName>
</protein>
<dbReference type="EMBL" id="BMQM01000012">
    <property type="protein sequence ID" value="GGR58902.1"/>
    <property type="molecule type" value="Genomic_DNA"/>
</dbReference>
<dbReference type="InterPro" id="IPR036291">
    <property type="entry name" value="NAD(P)-bd_dom_sf"/>
</dbReference>
<feature type="domain" description="NAD-dependent epimerase/dehydratase" evidence="2">
    <location>
        <begin position="23"/>
        <end position="259"/>
    </location>
</feature>
<evidence type="ECO:0000259" key="2">
    <source>
        <dbReference type="Pfam" id="PF01370"/>
    </source>
</evidence>
<dbReference type="CDD" id="cd05246">
    <property type="entry name" value="dTDP_GD_SDR_e"/>
    <property type="match status" value="1"/>
</dbReference>
<dbReference type="InterPro" id="IPR001509">
    <property type="entry name" value="Epimerase_deHydtase"/>
</dbReference>
<organism evidence="3 4">
    <name type="scientific">Deinococcus seoulensis</name>
    <dbReference type="NCBI Taxonomy" id="1837379"/>
    <lineage>
        <taxon>Bacteria</taxon>
        <taxon>Thermotogati</taxon>
        <taxon>Deinococcota</taxon>
        <taxon>Deinococci</taxon>
        <taxon>Deinococcales</taxon>
        <taxon>Deinococcaceae</taxon>
        <taxon>Deinococcus</taxon>
    </lineage>
</organism>
<comment type="catalytic activity">
    <reaction evidence="1">
        <text>dTDP-alpha-D-glucose = dTDP-4-dehydro-6-deoxy-alpha-D-glucose + H2O</text>
        <dbReference type="Rhea" id="RHEA:17221"/>
        <dbReference type="ChEBI" id="CHEBI:15377"/>
        <dbReference type="ChEBI" id="CHEBI:57477"/>
        <dbReference type="ChEBI" id="CHEBI:57649"/>
        <dbReference type="EC" id="4.2.1.46"/>
    </reaction>
</comment>
<comment type="similarity">
    <text evidence="1">Belongs to the NAD(P)-dependent epimerase/dehydratase family. dTDP-glucose dehydratase subfamily.</text>
</comment>
<sequence length="357" mass="38780">MSFPPTTTPHAPARQPDTWPALLVTGGCGFIGSRFVERWRAAHPAQPVVVLDSLTYAGRPENLAGLWGPALHLEVASITDADAVRRVCDQYGVGGIVNFAAQTHVDQSILGSLEFTHTNVLGTHTLLEVARERGIHLHQVSTDEVYGDVPAPHHSLETDPLTPRSPYAASKAAADHLVLAYHQTHGSSVTVTRAANNVGPRQHLEKALALFATNALLGLPLPLYGDGLQQRDYMHVDDHCAAIELVLRGGASGGVFNVGTGLELSNRRMAQLVTQALGLPDAPVRHVSDRPGHDRRYSLNTDRVQALGWAPDFTPEQAVLSAARWYAANRAWWEPIRRSEAFAAYYERQYAARLGAS</sequence>
<dbReference type="Pfam" id="PF01370">
    <property type="entry name" value="Epimerase"/>
    <property type="match status" value="1"/>
</dbReference>